<protein>
    <submittedName>
        <fullName evidence="2">Single Cache domain-containing protein</fullName>
    </submittedName>
</protein>
<feature type="transmembrane region" description="Helical" evidence="1">
    <location>
        <begin position="6"/>
        <end position="29"/>
    </location>
</feature>
<accession>A0A975GNP3</accession>
<dbReference type="RefSeq" id="WP_207682959.1">
    <property type="nucleotide sequence ID" value="NZ_CP061800.1"/>
</dbReference>
<organism evidence="2 3">
    <name type="scientific">Desulfonema magnum</name>
    <dbReference type="NCBI Taxonomy" id="45655"/>
    <lineage>
        <taxon>Bacteria</taxon>
        <taxon>Pseudomonadati</taxon>
        <taxon>Thermodesulfobacteriota</taxon>
        <taxon>Desulfobacteria</taxon>
        <taxon>Desulfobacterales</taxon>
        <taxon>Desulfococcaceae</taxon>
        <taxon>Desulfonema</taxon>
    </lineage>
</organism>
<reference evidence="2" key="1">
    <citation type="journal article" date="2021" name="Microb. Physiol.">
        <title>Proteogenomic Insights into the Physiology of Marine, Sulfate-Reducing, Filamentous Desulfonema limicola and Desulfonema magnum.</title>
        <authorList>
            <person name="Schnaars V."/>
            <person name="Wohlbrand L."/>
            <person name="Scheve S."/>
            <person name="Hinrichs C."/>
            <person name="Reinhardt R."/>
            <person name="Rabus R."/>
        </authorList>
    </citation>
    <scope>NUCLEOTIDE SEQUENCE</scope>
    <source>
        <strain evidence="2">4be13</strain>
    </source>
</reference>
<keyword evidence="3" id="KW-1185">Reference proteome</keyword>
<gene>
    <name evidence="2" type="ORF">dnm_040290</name>
</gene>
<name>A0A975GNP3_9BACT</name>
<dbReference type="EMBL" id="CP061800">
    <property type="protein sequence ID" value="QTA87989.1"/>
    <property type="molecule type" value="Genomic_DNA"/>
</dbReference>
<keyword evidence="1" id="KW-0812">Transmembrane</keyword>
<proteinExistence type="predicted"/>
<feature type="transmembrane region" description="Helical" evidence="1">
    <location>
        <begin position="161"/>
        <end position="184"/>
    </location>
</feature>
<keyword evidence="1" id="KW-1133">Transmembrane helix</keyword>
<dbReference type="KEGG" id="dmm:dnm_040290"/>
<sequence length="203" mass="23238">MIRFSRIWKLYLIFTIVLIVSMTIGGFILEAQLKRKLEAYLQQEVLVLARIISDILPNTENPSVLDVFCKKYGEMANVRITIIKNNGKVIGESDRNFIRTDNHLKRPEVRLAFKSRIGTAVRFSDTLNKNMLYVALLSNKKEKVIRIAILMTKVKEIENGIMIFLGLAIYLIPVLAIVVSFFFARFMTFGGEGLFKNSKVQSE</sequence>
<keyword evidence="1" id="KW-0472">Membrane</keyword>
<dbReference type="Proteomes" id="UP000663722">
    <property type="component" value="Chromosome"/>
</dbReference>
<evidence type="ECO:0000256" key="1">
    <source>
        <dbReference type="SAM" id="Phobius"/>
    </source>
</evidence>
<evidence type="ECO:0000313" key="3">
    <source>
        <dbReference type="Proteomes" id="UP000663722"/>
    </source>
</evidence>
<evidence type="ECO:0000313" key="2">
    <source>
        <dbReference type="EMBL" id="QTA87989.1"/>
    </source>
</evidence>
<dbReference type="AlphaFoldDB" id="A0A975GNP3"/>